<evidence type="ECO:0000313" key="2">
    <source>
        <dbReference type="Proteomes" id="UP001367771"/>
    </source>
</evidence>
<accession>A0ABU8GZK6</accession>
<keyword evidence="2" id="KW-1185">Reference proteome</keyword>
<organism evidence="1 2">
    <name type="scientific">Sphingomonas kyungheensis</name>
    <dbReference type="NCBI Taxonomy" id="1069987"/>
    <lineage>
        <taxon>Bacteria</taxon>
        <taxon>Pseudomonadati</taxon>
        <taxon>Pseudomonadota</taxon>
        <taxon>Alphaproteobacteria</taxon>
        <taxon>Sphingomonadales</taxon>
        <taxon>Sphingomonadaceae</taxon>
        <taxon>Sphingomonas</taxon>
    </lineage>
</organism>
<gene>
    <name evidence="1" type="ORF">V8201_01290</name>
</gene>
<proteinExistence type="predicted"/>
<dbReference type="InterPro" id="IPR036514">
    <property type="entry name" value="SGNH_hydro_sf"/>
</dbReference>
<name>A0ABU8GZK6_9SPHN</name>
<dbReference type="Gene3D" id="3.40.50.1110">
    <property type="entry name" value="SGNH hydrolase"/>
    <property type="match status" value="1"/>
</dbReference>
<dbReference type="SUPFAM" id="SSF52266">
    <property type="entry name" value="SGNH hydrolase"/>
    <property type="match status" value="1"/>
</dbReference>
<dbReference type="EMBL" id="JBBBDM010000001">
    <property type="protein sequence ID" value="MEI5685705.1"/>
    <property type="molecule type" value="Genomic_DNA"/>
</dbReference>
<protein>
    <submittedName>
        <fullName evidence="1">DUF4886 domain-containing protein</fullName>
    </submittedName>
</protein>
<reference evidence="1 2" key="1">
    <citation type="journal article" date="2013" name="Int. J. Syst. Evol. Microbiol.">
        <title>Sphingomonas kyungheensis sp. nov., a bacterium with ginsenoside-converting activity isolated from soil of a ginseng field.</title>
        <authorList>
            <person name="Son H.M."/>
            <person name="Yang J.E."/>
            <person name="Park Y."/>
            <person name="Han C.K."/>
            <person name="Kim S.G."/>
            <person name="Kook M."/>
            <person name="Yi T.H."/>
        </authorList>
    </citation>
    <scope>NUCLEOTIDE SEQUENCE [LARGE SCALE GENOMIC DNA]</scope>
    <source>
        <strain evidence="1 2">LMG 26582</strain>
    </source>
</reference>
<dbReference type="Proteomes" id="UP001367771">
    <property type="component" value="Unassembled WGS sequence"/>
</dbReference>
<sequence length="280" mass="30694">MALFVPTVAAAQPVTLPRTILFIGNSFTQGEHSPVRNWHAGTVTDLNGAGYGGVPALFKEFTEEAGLRYAVSLETQGGQSLAFHYDQRRHLFDRAWDVVVLQEYSTLDRERPGDPARYIRSVGALTDLFRARNPAVRVNLMATWSRADQTYLPGGHWYGRGIAAMADDLRAAADRARRTHPAVSGIIPVGQAWLRAFAAGIADPNPYDGVSYGQANFWTYDQYHASAAGYYLEALLVFGRVTGVDPRTLGRTERAADELGLSPDLAASLQLVAREQLERG</sequence>
<evidence type="ECO:0000313" key="1">
    <source>
        <dbReference type="EMBL" id="MEI5685705.1"/>
    </source>
</evidence>
<comment type="caution">
    <text evidence="1">The sequence shown here is derived from an EMBL/GenBank/DDBJ whole genome shotgun (WGS) entry which is preliminary data.</text>
</comment>